<dbReference type="GO" id="GO:0003677">
    <property type="term" value="F:DNA binding"/>
    <property type="evidence" value="ECO:0007669"/>
    <property type="project" value="UniProtKB-KW"/>
</dbReference>
<dbReference type="SMART" id="SM00717">
    <property type="entry name" value="SANT"/>
    <property type="match status" value="1"/>
</dbReference>
<reference evidence="8 9" key="1">
    <citation type="journal article" date="2008" name="Nature">
        <title>The Phaeodactylum genome reveals the evolutionary history of diatom genomes.</title>
        <authorList>
            <person name="Bowler C."/>
            <person name="Allen A.E."/>
            <person name="Badger J.H."/>
            <person name="Grimwood J."/>
            <person name="Jabbari K."/>
            <person name="Kuo A."/>
            <person name="Maheswari U."/>
            <person name="Martens C."/>
            <person name="Maumus F."/>
            <person name="Otillar R.P."/>
            <person name="Rayko E."/>
            <person name="Salamov A."/>
            <person name="Vandepoele K."/>
            <person name="Beszteri B."/>
            <person name="Gruber A."/>
            <person name="Heijde M."/>
            <person name="Katinka M."/>
            <person name="Mock T."/>
            <person name="Valentin K."/>
            <person name="Verret F."/>
            <person name="Berges J.A."/>
            <person name="Brownlee C."/>
            <person name="Cadoret J.P."/>
            <person name="Chiovitti A."/>
            <person name="Choi C.J."/>
            <person name="Coesel S."/>
            <person name="De Martino A."/>
            <person name="Detter J.C."/>
            <person name="Durkin C."/>
            <person name="Falciatore A."/>
            <person name="Fournet J."/>
            <person name="Haruta M."/>
            <person name="Huysman M.J."/>
            <person name="Jenkins B.D."/>
            <person name="Jiroutova K."/>
            <person name="Jorgensen R.E."/>
            <person name="Joubert Y."/>
            <person name="Kaplan A."/>
            <person name="Kroger N."/>
            <person name="Kroth P.G."/>
            <person name="La Roche J."/>
            <person name="Lindquist E."/>
            <person name="Lommer M."/>
            <person name="Martin-Jezequel V."/>
            <person name="Lopez P.J."/>
            <person name="Lucas S."/>
            <person name="Mangogna M."/>
            <person name="McGinnis K."/>
            <person name="Medlin L.K."/>
            <person name="Montsant A."/>
            <person name="Oudot-Le Secq M.P."/>
            <person name="Napoli C."/>
            <person name="Obornik M."/>
            <person name="Parker M.S."/>
            <person name="Petit J.L."/>
            <person name="Porcel B.M."/>
            <person name="Poulsen N."/>
            <person name="Robison M."/>
            <person name="Rychlewski L."/>
            <person name="Rynearson T.A."/>
            <person name="Schmutz J."/>
            <person name="Shapiro H."/>
            <person name="Siaut M."/>
            <person name="Stanley M."/>
            <person name="Sussman M.R."/>
            <person name="Taylor A.R."/>
            <person name="Vardi A."/>
            <person name="von Dassow P."/>
            <person name="Vyverman W."/>
            <person name="Willis A."/>
            <person name="Wyrwicz L.S."/>
            <person name="Rokhsar D.S."/>
            <person name="Weissenbach J."/>
            <person name="Armbrust E.V."/>
            <person name="Green B.R."/>
            <person name="Van de Peer Y."/>
            <person name="Grigoriev I.V."/>
        </authorList>
    </citation>
    <scope>NUCLEOTIDE SEQUENCE [LARGE SCALE GENOMIC DNA]</scope>
    <source>
        <strain evidence="8 9">CCAP 1055/1</strain>
    </source>
</reference>
<evidence type="ECO:0000259" key="7">
    <source>
        <dbReference type="PROSITE" id="PS51293"/>
    </source>
</evidence>
<feature type="region of interest" description="Disordered" evidence="6">
    <location>
        <begin position="1"/>
        <end position="75"/>
    </location>
</feature>
<keyword evidence="9" id="KW-1185">Reference proteome</keyword>
<dbReference type="FunFam" id="1.10.10.60:FF:000012">
    <property type="entry name" value="Metastasis-associated 1 family, member 3"/>
    <property type="match status" value="1"/>
</dbReference>
<keyword evidence="2" id="KW-0863">Zinc-finger</keyword>
<dbReference type="InterPro" id="IPR017884">
    <property type="entry name" value="SANT_dom"/>
</dbReference>
<dbReference type="EMBL" id="CM000605">
    <property type="protein sequence ID" value="EEC51128.1"/>
    <property type="molecule type" value="Genomic_DNA"/>
</dbReference>
<dbReference type="InterPro" id="IPR040138">
    <property type="entry name" value="MIER/MTA"/>
</dbReference>
<dbReference type="GO" id="GO:0005654">
    <property type="term" value="C:nucleoplasm"/>
    <property type="evidence" value="ECO:0007669"/>
    <property type="project" value="TreeGrafter"/>
</dbReference>
<dbReference type="InterPro" id="IPR009057">
    <property type="entry name" value="Homeodomain-like_sf"/>
</dbReference>
<evidence type="ECO:0000256" key="6">
    <source>
        <dbReference type="SAM" id="MobiDB-lite"/>
    </source>
</evidence>
<dbReference type="SUPFAM" id="SSF46689">
    <property type="entry name" value="Homeodomain-like"/>
    <property type="match status" value="1"/>
</dbReference>
<keyword evidence="4" id="KW-0238">DNA-binding</keyword>
<evidence type="ECO:0000256" key="5">
    <source>
        <dbReference type="ARBA" id="ARBA00023242"/>
    </source>
</evidence>
<dbReference type="PANTHER" id="PTHR10865:SF28">
    <property type="entry name" value="ELM2 DOMAIN-CONTAINING PROTEIN"/>
    <property type="match status" value="1"/>
</dbReference>
<evidence type="ECO:0000256" key="2">
    <source>
        <dbReference type="ARBA" id="ARBA00022771"/>
    </source>
</evidence>
<dbReference type="PANTHER" id="PTHR10865">
    <property type="entry name" value="METASTASIS-ASSOCIATED PROTEIN AND MESODERM INDUCTION EARLY RESPONSE PROTEIN"/>
    <property type="match status" value="1"/>
</dbReference>
<gene>
    <name evidence="8" type="ORF">PHATRDRAFT_42704</name>
</gene>
<keyword evidence="3" id="KW-0862">Zinc</keyword>
<dbReference type="PaxDb" id="2850-Phatr42704"/>
<feature type="compositionally biased region" description="Basic and acidic residues" evidence="6">
    <location>
        <begin position="1"/>
        <end position="18"/>
    </location>
</feature>
<evidence type="ECO:0000256" key="4">
    <source>
        <dbReference type="ARBA" id="ARBA00023125"/>
    </source>
</evidence>
<evidence type="ECO:0000256" key="1">
    <source>
        <dbReference type="ARBA" id="ARBA00022723"/>
    </source>
</evidence>
<dbReference type="GeneID" id="7196109"/>
<feature type="domain" description="SANT" evidence="7">
    <location>
        <begin position="135"/>
        <end position="186"/>
    </location>
</feature>
<dbReference type="OrthoDB" id="2193595at2759"/>
<proteinExistence type="predicted"/>
<feature type="compositionally biased region" description="Basic and acidic residues" evidence="6">
    <location>
        <begin position="26"/>
        <end position="60"/>
    </location>
</feature>
<evidence type="ECO:0000256" key="3">
    <source>
        <dbReference type="ARBA" id="ARBA00022833"/>
    </source>
</evidence>
<dbReference type="RefSeq" id="XP_002176665.1">
    <property type="nucleotide sequence ID" value="XM_002176629.1"/>
</dbReference>
<evidence type="ECO:0000313" key="8">
    <source>
        <dbReference type="EMBL" id="EEC51128.1"/>
    </source>
</evidence>
<reference evidence="9" key="2">
    <citation type="submission" date="2008-08" db="EMBL/GenBank/DDBJ databases">
        <authorList>
            <consortium name="Diatom Consortium"/>
            <person name="Grigoriev I."/>
            <person name="Grimwood J."/>
            <person name="Kuo A."/>
            <person name="Otillar R.P."/>
            <person name="Salamov A."/>
            <person name="Detter J.C."/>
            <person name="Lindquist E."/>
            <person name="Shapiro H."/>
            <person name="Lucas S."/>
            <person name="Glavina del Rio T."/>
            <person name="Pitluck S."/>
            <person name="Rokhsar D."/>
            <person name="Bowler C."/>
        </authorList>
    </citation>
    <scope>GENOME REANNOTATION</scope>
    <source>
        <strain evidence="9">CCAP 1055/1</strain>
    </source>
</reference>
<keyword evidence="5" id="KW-0539">Nucleus</keyword>
<keyword evidence="1" id="KW-0479">Metal-binding</keyword>
<dbReference type="Proteomes" id="UP000000759">
    <property type="component" value="Chromosome 1"/>
</dbReference>
<dbReference type="InParanoid" id="B7FP89"/>
<organism evidence="8 9">
    <name type="scientific">Phaeodactylum tricornutum (strain CCAP 1055/1)</name>
    <dbReference type="NCBI Taxonomy" id="556484"/>
    <lineage>
        <taxon>Eukaryota</taxon>
        <taxon>Sar</taxon>
        <taxon>Stramenopiles</taxon>
        <taxon>Ochrophyta</taxon>
        <taxon>Bacillariophyta</taxon>
        <taxon>Bacillariophyceae</taxon>
        <taxon>Bacillariophycidae</taxon>
        <taxon>Naviculales</taxon>
        <taxon>Phaeodactylaceae</taxon>
        <taxon>Phaeodactylum</taxon>
    </lineage>
</organism>
<dbReference type="STRING" id="556484.B7FP89"/>
<dbReference type="InterPro" id="IPR001005">
    <property type="entry name" value="SANT/Myb"/>
</dbReference>
<dbReference type="GO" id="GO:0000122">
    <property type="term" value="P:negative regulation of transcription by RNA polymerase II"/>
    <property type="evidence" value="ECO:0007669"/>
    <property type="project" value="TreeGrafter"/>
</dbReference>
<accession>B7FP89</accession>
<protein>
    <recommendedName>
        <fullName evidence="7">SANT domain-containing protein</fullName>
    </recommendedName>
</protein>
<dbReference type="GO" id="GO:0008270">
    <property type="term" value="F:zinc ion binding"/>
    <property type="evidence" value="ECO:0007669"/>
    <property type="project" value="UniProtKB-KW"/>
</dbReference>
<dbReference type="GO" id="GO:0003714">
    <property type="term" value="F:transcription corepressor activity"/>
    <property type="evidence" value="ECO:0007669"/>
    <property type="project" value="TreeGrafter"/>
</dbReference>
<name>B7FP89_PHATC</name>
<dbReference type="eggNOG" id="ENOG502SCAZ">
    <property type="taxonomic scope" value="Eukaryota"/>
</dbReference>
<evidence type="ECO:0000313" key="9">
    <source>
        <dbReference type="Proteomes" id="UP000000759"/>
    </source>
</evidence>
<dbReference type="Gene3D" id="1.10.10.60">
    <property type="entry name" value="Homeodomain-like"/>
    <property type="match status" value="1"/>
</dbReference>
<dbReference type="AlphaFoldDB" id="B7FP89"/>
<dbReference type="GO" id="GO:0042826">
    <property type="term" value="F:histone deacetylase binding"/>
    <property type="evidence" value="ECO:0007669"/>
    <property type="project" value="TreeGrafter"/>
</dbReference>
<dbReference type="PROSITE" id="PS51293">
    <property type="entry name" value="SANT"/>
    <property type="match status" value="1"/>
</dbReference>
<dbReference type="KEGG" id="pti:PHATRDRAFT_42704"/>
<sequence length="210" mass="24420">MSKIEEAAIEYDRIEDGTTLRSKRPREHDSPVNNDGTDHYSKRFRDGDRSDEVESVHTEVDGYTEGSTNGVDDGKSRSRWKAHQIVEDYIDFASHMMLLPTSQLGPYGYDTSRRQFPLETVSALAFVASPLRRPTVVERWSPYEIAIFEGAMAQYGKDFYHIHKFIKTKSTQEIIDFYYVWKKTSHYRLWKKTYIPDFLDVSAGEARSKK</sequence>